<dbReference type="Proteomes" id="UP001648503">
    <property type="component" value="Unassembled WGS sequence"/>
</dbReference>
<proteinExistence type="predicted"/>
<feature type="region of interest" description="Disordered" evidence="1">
    <location>
        <begin position="147"/>
        <end position="184"/>
    </location>
</feature>
<sequence length="216" mass="23289">MDYFIGWCVTCEKRIAPEYIYCSQGCQYDDFLIKEREQTTVSDISSHALTCSLATPRSVPLSLSKSRSSTSLSSCSSISTAATSAYGGEPISLGGSHALPAKPTPRSVSRLEEWIVSDDSSHHIFGDLPSVCTTDAALSVSMGSSVRGAFTGTTKQHHHHSRSRGKPPPSPPSLFTPTMEPLMGGVPMLLSRTRSSPHAHYRQRTGATHLQSAYIC</sequence>
<dbReference type="EMBL" id="JAFCIX010000351">
    <property type="protein sequence ID" value="KAH6593572.1"/>
    <property type="molecule type" value="Genomic_DNA"/>
</dbReference>
<reference evidence="2 3" key="1">
    <citation type="submission" date="2021-02" db="EMBL/GenBank/DDBJ databases">
        <title>Variation within the Batrachochytrium salamandrivorans European outbreak.</title>
        <authorList>
            <person name="Kelly M."/>
            <person name="Pasmans F."/>
            <person name="Shea T.P."/>
            <person name="Munoz J.F."/>
            <person name="Carranza S."/>
            <person name="Cuomo C.A."/>
            <person name="Martel A."/>
        </authorList>
    </citation>
    <scope>NUCLEOTIDE SEQUENCE [LARGE SCALE GENOMIC DNA]</scope>
    <source>
        <strain evidence="2 3">AMFP18/2</strain>
    </source>
</reference>
<evidence type="ECO:0000313" key="3">
    <source>
        <dbReference type="Proteomes" id="UP001648503"/>
    </source>
</evidence>
<dbReference type="Pfam" id="PF12855">
    <property type="entry name" value="Ecl1"/>
    <property type="match status" value="1"/>
</dbReference>
<name>A0ABQ8F7L4_9FUNG</name>
<accession>A0ABQ8F7L4</accession>
<comment type="caution">
    <text evidence="2">The sequence shown here is derived from an EMBL/GenBank/DDBJ whole genome shotgun (WGS) entry which is preliminary data.</text>
</comment>
<organism evidence="2 3">
    <name type="scientific">Batrachochytrium salamandrivorans</name>
    <dbReference type="NCBI Taxonomy" id="1357716"/>
    <lineage>
        <taxon>Eukaryota</taxon>
        <taxon>Fungi</taxon>
        <taxon>Fungi incertae sedis</taxon>
        <taxon>Chytridiomycota</taxon>
        <taxon>Chytridiomycota incertae sedis</taxon>
        <taxon>Chytridiomycetes</taxon>
        <taxon>Rhizophydiales</taxon>
        <taxon>Rhizophydiales incertae sedis</taxon>
        <taxon>Batrachochytrium</taxon>
    </lineage>
</organism>
<feature type="compositionally biased region" description="Basic residues" evidence="1">
    <location>
        <begin position="155"/>
        <end position="165"/>
    </location>
</feature>
<gene>
    <name evidence="2" type="ORF">BASA50_007241</name>
</gene>
<protein>
    <submittedName>
        <fullName evidence="2">Uncharacterized protein</fullName>
    </submittedName>
</protein>
<keyword evidence="3" id="KW-1185">Reference proteome</keyword>
<evidence type="ECO:0000313" key="2">
    <source>
        <dbReference type="EMBL" id="KAH6593572.1"/>
    </source>
</evidence>
<dbReference type="InterPro" id="IPR024368">
    <property type="entry name" value="Ecl1/2/3"/>
</dbReference>
<evidence type="ECO:0000256" key="1">
    <source>
        <dbReference type="SAM" id="MobiDB-lite"/>
    </source>
</evidence>